<dbReference type="NCBIfam" id="TIGR01245">
    <property type="entry name" value="trpD"/>
    <property type="match status" value="1"/>
</dbReference>
<comment type="caution">
    <text evidence="9">Lacks conserved residue(s) required for the propagation of feature annotation.</text>
</comment>
<reference evidence="11 12" key="1">
    <citation type="journal article" date="2019" name="ISME J.">
        <title>Evolution in action: habitat transition from sediment to the pelagial leads to genome streamlining in Methylophilaceae.</title>
        <authorList>
            <person name="Salcher M."/>
            <person name="Schaefle D."/>
            <person name="Kaspar M."/>
            <person name="Neuenschwander S.M."/>
            <person name="Ghai R."/>
        </authorList>
    </citation>
    <scope>NUCLEOTIDE SEQUENCE [LARGE SCALE GENOMIC DNA]</scope>
    <source>
        <strain evidence="11 12">MMS-RI-1</strain>
    </source>
</reference>
<sequence>MANIDSKELSVKDFMQSLMSGVLSDDIIESYVLALNEKGITADNIFDAATVMRQFAKQVDIQDKNYLVDTCGTGGDGIQTFNVSTLSAIVAASAGVKVAKHGGRSVSSKCGSADVLEALGVNVNLTPEKVASLVNDIGIAFMFAPNFHPAMRYAAPVRKKLGVRTIFNVLGPLANPASATHQVLGVYEASLTETMAEVLSKLGSEHVMVVHGEDGMDEISISSGTRISELKNKSITTFTIKPTDFGLNMADLKTIQVEDVDASKAMMLDVLEGHEGPHRDITLLNAGAAIYVSGLTSTLKEGIEKAKSVIDQGLSLKKLEALKVASHG</sequence>
<feature type="binding site" evidence="9">
    <location>
        <position position="80"/>
    </location>
    <ligand>
        <name>5-phospho-alpha-D-ribose 1-diphosphate</name>
        <dbReference type="ChEBI" id="CHEBI:58017"/>
    </ligand>
</feature>
<feature type="binding site" evidence="9">
    <location>
        <position position="72"/>
    </location>
    <ligand>
        <name>5-phospho-alpha-D-ribose 1-diphosphate</name>
        <dbReference type="ChEBI" id="CHEBI:58017"/>
    </ligand>
</feature>
<dbReference type="SUPFAM" id="SSF52418">
    <property type="entry name" value="Nucleoside phosphorylase/phosphoribosyltransferase catalytic domain"/>
    <property type="match status" value="1"/>
</dbReference>
<feature type="binding site" evidence="9">
    <location>
        <position position="218"/>
    </location>
    <ligand>
        <name>Mg(2+)</name>
        <dbReference type="ChEBI" id="CHEBI:18420"/>
        <label>1</label>
    </ligand>
</feature>
<comment type="similarity">
    <text evidence="8">In the C-terminal section; belongs to the anthranilate phosphoribosyltransferase family.</text>
</comment>
<dbReference type="Proteomes" id="UP000312102">
    <property type="component" value="Chromosome"/>
</dbReference>
<dbReference type="EMBL" id="CP040986">
    <property type="protein sequence ID" value="QDD13025.1"/>
    <property type="molecule type" value="Genomic_DNA"/>
</dbReference>
<comment type="similarity">
    <text evidence="9">Belongs to the anthranilate phosphoribosyltransferase family.</text>
</comment>
<feature type="binding site" evidence="9">
    <location>
        <position position="217"/>
    </location>
    <ligand>
        <name>Mg(2+)</name>
        <dbReference type="ChEBI" id="CHEBI:18420"/>
        <label>2</label>
    </ligand>
</feature>
<comment type="pathway">
    <text evidence="1 9">Amino-acid biosynthesis; L-tryptophan biosynthesis; L-tryptophan from chorismate: step 2/5.</text>
</comment>
<keyword evidence="4 9" id="KW-0808">Transferase</keyword>
<dbReference type="AlphaFoldDB" id="A0AAE6FRW3"/>
<evidence type="ECO:0000256" key="9">
    <source>
        <dbReference type="HAMAP-Rule" id="MF_00211"/>
    </source>
</evidence>
<dbReference type="InterPro" id="IPR036320">
    <property type="entry name" value="Glycosyl_Trfase_fam3_N_dom_sf"/>
</dbReference>
<evidence type="ECO:0000313" key="11">
    <source>
        <dbReference type="EMBL" id="QDD13025.1"/>
    </source>
</evidence>
<feature type="binding site" evidence="9">
    <location>
        <position position="72"/>
    </location>
    <ligand>
        <name>anthranilate</name>
        <dbReference type="ChEBI" id="CHEBI:16567"/>
        <label>1</label>
    </ligand>
</feature>
<dbReference type="GO" id="GO:0005829">
    <property type="term" value="C:cytosol"/>
    <property type="evidence" value="ECO:0007669"/>
    <property type="project" value="TreeGrafter"/>
</dbReference>
<evidence type="ECO:0000256" key="7">
    <source>
        <dbReference type="ARBA" id="ARBA00052328"/>
    </source>
</evidence>
<dbReference type="EC" id="2.4.2.18" evidence="9"/>
<name>A0AAE6FRW3_9PROT</name>
<proteinExistence type="inferred from homology"/>
<comment type="cofactor">
    <cofactor evidence="9">
        <name>Mg(2+)</name>
        <dbReference type="ChEBI" id="CHEBI:18420"/>
    </cofactor>
    <text evidence="9">Binds 2 magnesium ions per monomer.</text>
</comment>
<dbReference type="GO" id="GO:0000162">
    <property type="term" value="P:L-tryptophan biosynthetic process"/>
    <property type="evidence" value="ECO:0007669"/>
    <property type="project" value="UniProtKB-UniRule"/>
</dbReference>
<evidence type="ECO:0000256" key="8">
    <source>
        <dbReference type="ARBA" id="ARBA00061188"/>
    </source>
</evidence>
<keyword evidence="9" id="KW-0479">Metal-binding</keyword>
<evidence type="ECO:0000256" key="1">
    <source>
        <dbReference type="ARBA" id="ARBA00004907"/>
    </source>
</evidence>
<protein>
    <recommendedName>
        <fullName evidence="9">Anthranilate phosphoribosyltransferase</fullName>
        <ecNumber evidence="9">2.4.2.18</ecNumber>
    </recommendedName>
</protein>
<feature type="binding site" evidence="9">
    <location>
        <position position="112"/>
    </location>
    <ligand>
        <name>5-phospho-alpha-D-ribose 1-diphosphate</name>
        <dbReference type="ChEBI" id="CHEBI:58017"/>
    </ligand>
</feature>
<feature type="binding site" evidence="9">
    <location>
        <position position="84"/>
    </location>
    <ligand>
        <name>Mg(2+)</name>
        <dbReference type="ChEBI" id="CHEBI:18420"/>
        <label>1</label>
    </ligand>
</feature>
<dbReference type="InterPro" id="IPR000312">
    <property type="entry name" value="Glycosyl_Trfase_fam3"/>
</dbReference>
<accession>A0AAE6FRW3</accession>
<dbReference type="InterPro" id="IPR005940">
    <property type="entry name" value="Anthranilate_Pribosyl_Tfrase"/>
</dbReference>
<dbReference type="SUPFAM" id="SSF47648">
    <property type="entry name" value="Nucleoside phosphorylase/phosphoribosyltransferase N-terminal domain"/>
    <property type="match status" value="1"/>
</dbReference>
<keyword evidence="2 9" id="KW-0028">Amino-acid biosynthesis</keyword>
<dbReference type="PANTHER" id="PTHR43285">
    <property type="entry name" value="ANTHRANILATE PHOSPHORIBOSYLTRANSFERASE"/>
    <property type="match status" value="1"/>
</dbReference>
<evidence type="ECO:0000256" key="6">
    <source>
        <dbReference type="ARBA" id="ARBA00023141"/>
    </source>
</evidence>
<evidence type="ECO:0000256" key="2">
    <source>
        <dbReference type="ARBA" id="ARBA00022605"/>
    </source>
</evidence>
<comment type="function">
    <text evidence="9">Catalyzes the transfer of the phosphoribosyl group of 5-phosphorylribose-1-pyrophosphate (PRPP) to anthranilate to yield N-(5'-phosphoribosyl)-anthranilate (PRA).</text>
</comment>
<organism evidence="11 12">
    <name type="scientific">Candidatus Methylopumilus rimovensis</name>
    <dbReference type="NCBI Taxonomy" id="2588535"/>
    <lineage>
        <taxon>Bacteria</taxon>
        <taxon>Pseudomonadati</taxon>
        <taxon>Pseudomonadota</taxon>
        <taxon>Betaproteobacteria</taxon>
        <taxon>Nitrosomonadales</taxon>
        <taxon>Methylophilaceae</taxon>
        <taxon>Candidatus Methylopumilus</taxon>
    </lineage>
</organism>
<dbReference type="InterPro" id="IPR035902">
    <property type="entry name" value="Nuc_phospho_transferase"/>
</dbReference>
<feature type="binding site" evidence="9">
    <location>
        <position position="218"/>
    </location>
    <ligand>
        <name>Mg(2+)</name>
        <dbReference type="ChEBI" id="CHEBI:18420"/>
        <label>2</label>
    </ligand>
</feature>
<dbReference type="GO" id="GO:0004048">
    <property type="term" value="F:anthranilate phosphoribosyltransferase activity"/>
    <property type="evidence" value="ECO:0007669"/>
    <property type="project" value="UniProtKB-UniRule"/>
</dbReference>
<keyword evidence="5 9" id="KW-0822">Tryptophan biosynthesis</keyword>
<evidence type="ECO:0000256" key="3">
    <source>
        <dbReference type="ARBA" id="ARBA00022676"/>
    </source>
</evidence>
<dbReference type="PANTHER" id="PTHR43285:SF2">
    <property type="entry name" value="ANTHRANILATE PHOSPHORIBOSYLTRANSFERASE"/>
    <property type="match status" value="1"/>
</dbReference>
<keyword evidence="3 9" id="KW-0328">Glycosyltransferase</keyword>
<dbReference type="FunFam" id="3.40.1030.10:FF:000002">
    <property type="entry name" value="Anthranilate phosphoribosyltransferase"/>
    <property type="match status" value="1"/>
</dbReference>
<dbReference type="GO" id="GO:0000287">
    <property type="term" value="F:magnesium ion binding"/>
    <property type="evidence" value="ECO:0007669"/>
    <property type="project" value="UniProtKB-UniRule"/>
</dbReference>
<evidence type="ECO:0000256" key="4">
    <source>
        <dbReference type="ARBA" id="ARBA00022679"/>
    </source>
</evidence>
<dbReference type="Pfam" id="PF00591">
    <property type="entry name" value="Glycos_transf_3"/>
    <property type="match status" value="1"/>
</dbReference>
<evidence type="ECO:0000313" key="12">
    <source>
        <dbReference type="Proteomes" id="UP000312102"/>
    </source>
</evidence>
<evidence type="ECO:0000256" key="5">
    <source>
        <dbReference type="ARBA" id="ARBA00022822"/>
    </source>
</evidence>
<keyword evidence="6 9" id="KW-0057">Aromatic amino acid biosynthesis</keyword>
<dbReference type="KEGG" id="mrk:FIT61_00760"/>
<gene>
    <name evidence="9 11" type="primary">trpD</name>
    <name evidence="11" type="ORF">FIT61_00760</name>
</gene>
<dbReference type="Gene3D" id="1.20.970.10">
    <property type="entry name" value="Transferase, Pyrimidine Nucleoside Phosphorylase, Chain C"/>
    <property type="match status" value="1"/>
</dbReference>
<feature type="binding site" evidence="9">
    <location>
        <begin position="82"/>
        <end position="85"/>
    </location>
    <ligand>
        <name>5-phospho-alpha-D-ribose 1-diphosphate</name>
        <dbReference type="ChEBI" id="CHEBI:58017"/>
    </ligand>
</feature>
<keyword evidence="9" id="KW-0460">Magnesium</keyword>
<keyword evidence="12" id="KW-1185">Reference proteome</keyword>
<feature type="binding site" evidence="9">
    <location>
        <begin position="100"/>
        <end position="108"/>
    </location>
    <ligand>
        <name>5-phospho-alpha-D-ribose 1-diphosphate</name>
        <dbReference type="ChEBI" id="CHEBI:58017"/>
    </ligand>
</feature>
<comment type="subunit">
    <text evidence="9">Homodimer.</text>
</comment>
<feature type="binding site" evidence="9">
    <location>
        <position position="158"/>
    </location>
    <ligand>
        <name>anthranilate</name>
        <dbReference type="ChEBI" id="CHEBI:16567"/>
        <label>2</label>
    </ligand>
</feature>
<evidence type="ECO:0000259" key="10">
    <source>
        <dbReference type="Pfam" id="PF00591"/>
    </source>
</evidence>
<comment type="catalytic activity">
    <reaction evidence="7 9">
        <text>N-(5-phospho-beta-D-ribosyl)anthranilate + diphosphate = 5-phospho-alpha-D-ribose 1-diphosphate + anthranilate</text>
        <dbReference type="Rhea" id="RHEA:11768"/>
        <dbReference type="ChEBI" id="CHEBI:16567"/>
        <dbReference type="ChEBI" id="CHEBI:18277"/>
        <dbReference type="ChEBI" id="CHEBI:33019"/>
        <dbReference type="ChEBI" id="CHEBI:58017"/>
        <dbReference type="EC" id="2.4.2.18"/>
    </reaction>
</comment>
<feature type="domain" description="Glycosyl transferase family 3" evidence="10">
    <location>
        <begin position="66"/>
        <end position="314"/>
    </location>
</feature>
<feature type="binding site" evidence="9">
    <location>
        <begin position="75"/>
        <end position="76"/>
    </location>
    <ligand>
        <name>5-phospho-alpha-D-ribose 1-diphosphate</name>
        <dbReference type="ChEBI" id="CHEBI:58017"/>
    </ligand>
</feature>
<dbReference type="Gene3D" id="3.40.1030.10">
    <property type="entry name" value="Nucleoside phosphorylase/phosphoribosyltransferase catalytic domain"/>
    <property type="match status" value="1"/>
</dbReference>
<dbReference type="RefSeq" id="WP_139882594.1">
    <property type="nucleotide sequence ID" value="NZ_CP040986.1"/>
</dbReference>
<dbReference type="HAMAP" id="MF_00211">
    <property type="entry name" value="TrpD"/>
    <property type="match status" value="1"/>
</dbReference>